<dbReference type="InterPro" id="IPR000742">
    <property type="entry name" value="EGF"/>
</dbReference>
<evidence type="ECO:0000256" key="1">
    <source>
        <dbReference type="ARBA" id="ARBA00004302"/>
    </source>
</evidence>
<keyword evidence="6" id="KW-0084">Basement membrane</keyword>
<dbReference type="GO" id="GO:0005604">
    <property type="term" value="C:basement membrane"/>
    <property type="evidence" value="ECO:0007669"/>
    <property type="project" value="UniProtKB-SubCell"/>
</dbReference>
<dbReference type="CDD" id="cd00055">
    <property type="entry name" value="EGF_Lam"/>
    <property type="match status" value="5"/>
</dbReference>
<evidence type="ECO:0000256" key="6">
    <source>
        <dbReference type="ARBA" id="ARBA00022869"/>
    </source>
</evidence>
<keyword evidence="9 10" id="KW-0424">Laminin EGF-like domain</keyword>
<dbReference type="SMART" id="SM00281">
    <property type="entry name" value="LamB"/>
    <property type="match status" value="1"/>
</dbReference>
<organism evidence="14 15">
    <name type="scientific">Salmo trutta</name>
    <name type="common">Brown trout</name>
    <dbReference type="NCBI Taxonomy" id="8032"/>
    <lineage>
        <taxon>Eukaryota</taxon>
        <taxon>Metazoa</taxon>
        <taxon>Chordata</taxon>
        <taxon>Craniata</taxon>
        <taxon>Vertebrata</taxon>
        <taxon>Euteleostomi</taxon>
        <taxon>Actinopterygii</taxon>
        <taxon>Neopterygii</taxon>
        <taxon>Teleostei</taxon>
        <taxon>Protacanthopterygii</taxon>
        <taxon>Salmoniformes</taxon>
        <taxon>Salmonidae</taxon>
        <taxon>Salmoninae</taxon>
        <taxon>Salmo</taxon>
    </lineage>
</organism>
<dbReference type="Ensembl" id="ENSSTUT00000047980.1">
    <property type="protein sequence ID" value="ENSSTUP00000045982.1"/>
    <property type="gene ID" value="ENSSTUG00000019272.1"/>
</dbReference>
<evidence type="ECO:0000256" key="5">
    <source>
        <dbReference type="ARBA" id="ARBA00022737"/>
    </source>
</evidence>
<feature type="coiled-coil region" evidence="11">
    <location>
        <begin position="565"/>
        <end position="592"/>
    </location>
</feature>
<feature type="disulfide bond" evidence="10">
    <location>
        <begin position="459"/>
        <end position="468"/>
    </location>
</feature>
<dbReference type="GO" id="GO:0005201">
    <property type="term" value="F:extracellular matrix structural constituent"/>
    <property type="evidence" value="ECO:0007669"/>
    <property type="project" value="TreeGrafter"/>
</dbReference>
<dbReference type="PROSITE" id="PS51115">
    <property type="entry name" value="LAMININ_IVA"/>
    <property type="match status" value="1"/>
</dbReference>
<evidence type="ECO:0000256" key="11">
    <source>
        <dbReference type="SAM" id="Coils"/>
    </source>
</evidence>
<dbReference type="InterPro" id="IPR000034">
    <property type="entry name" value="Laminin_IV"/>
</dbReference>
<dbReference type="SMART" id="SM00180">
    <property type="entry name" value="EGF_Lam"/>
    <property type="match status" value="6"/>
</dbReference>
<dbReference type="PANTHER" id="PTHR10574">
    <property type="entry name" value="NETRIN/LAMININ-RELATED"/>
    <property type="match status" value="1"/>
</dbReference>
<evidence type="ECO:0000256" key="2">
    <source>
        <dbReference type="ARBA" id="ARBA00022525"/>
    </source>
</evidence>
<reference evidence="14" key="1">
    <citation type="submission" date="2025-08" db="UniProtKB">
        <authorList>
            <consortium name="Ensembl"/>
        </authorList>
    </citation>
    <scope>IDENTIFICATION</scope>
</reference>
<dbReference type="PROSITE" id="PS50027">
    <property type="entry name" value="EGF_LAM_2"/>
    <property type="match status" value="2"/>
</dbReference>
<feature type="disulfide bond" evidence="10">
    <location>
        <begin position="31"/>
        <end position="40"/>
    </location>
</feature>
<evidence type="ECO:0000256" key="9">
    <source>
        <dbReference type="ARBA" id="ARBA00023292"/>
    </source>
</evidence>
<keyword evidence="11" id="KW-0175">Coiled coil</keyword>
<dbReference type="Proteomes" id="UP000472277">
    <property type="component" value="Chromosome 31"/>
</dbReference>
<evidence type="ECO:0000256" key="7">
    <source>
        <dbReference type="ARBA" id="ARBA00023157"/>
    </source>
</evidence>
<dbReference type="InterPro" id="IPR050440">
    <property type="entry name" value="Laminin/Netrin_ECM"/>
</dbReference>
<protein>
    <submittedName>
        <fullName evidence="14">Laminin subunit gamma 1</fullName>
    </submittedName>
</protein>
<evidence type="ECO:0000256" key="8">
    <source>
        <dbReference type="ARBA" id="ARBA00023180"/>
    </source>
</evidence>
<keyword evidence="2" id="KW-0964">Secreted</keyword>
<evidence type="ECO:0000313" key="15">
    <source>
        <dbReference type="Proteomes" id="UP000472277"/>
    </source>
</evidence>
<dbReference type="FunFam" id="2.10.25.10:FF:000130">
    <property type="entry name" value="Laminin subunit beta 1"/>
    <property type="match status" value="1"/>
</dbReference>
<comment type="caution">
    <text evidence="10">Lacks conserved residue(s) required for the propagation of feature annotation.</text>
</comment>
<comment type="subcellular location">
    <subcellularLocation>
        <location evidence="1">Secreted</location>
        <location evidence="1">Extracellular space</location>
        <location evidence="1">Extracellular matrix</location>
        <location evidence="1">Basement membrane</location>
    </subcellularLocation>
</comment>
<evidence type="ECO:0000256" key="4">
    <source>
        <dbReference type="ARBA" id="ARBA00022729"/>
    </source>
</evidence>
<feature type="domain" description="Laminin IV type A" evidence="13">
    <location>
        <begin position="131"/>
        <end position="302"/>
    </location>
</feature>
<dbReference type="AlphaFoldDB" id="A0A673ZGS0"/>
<evidence type="ECO:0000313" key="14">
    <source>
        <dbReference type="Ensembl" id="ENSSTUP00000045982.1"/>
    </source>
</evidence>
<reference evidence="14" key="2">
    <citation type="submission" date="2025-09" db="UniProtKB">
        <authorList>
            <consortium name="Ensembl"/>
        </authorList>
    </citation>
    <scope>IDENTIFICATION</scope>
</reference>
<dbReference type="PANTHER" id="PTHR10574:SF270">
    <property type="entry name" value="LAMININ SUBUNIT GAMMA-1"/>
    <property type="match status" value="1"/>
</dbReference>
<sequence>CCPRWVSDICECSGKSRYCLHDSGGLHCVDCHDNTEGRHCERCKEGFYHQRAGDSCLPCNCSPIGSVGTHCDGRGRCSCRAATRGEKCDRCQNGTPIMTAQSLPCFCYGHSTECSTAKGYSVHTITSTFDDGPEGWRAATVHGVTPSQVHFRWSPTHHDIEVISKDILPVYLYAPDSYLGNQDLSYGQNLSFSLRLDRGVRHPSMADVVLEGSGLSVAASLGDLQTIVPSGQKITYTFRLDEQQGSEWRPHLSSFQFQTLLHNLTDIKIRGTFGENGRGYLDDVHMKSARRGAGSPAAWVQKCSCPVGYEGRFCEKCAAGYKRSSPSKGPYSSCEPCSCRGGSCDSETGDCYSADETPGRQTCPPGYYNDPAQPQSCLKCTCPNGGACSVSPYSLEVKCDLCPPGTTGSRCHTCQDGFYGDPLGEDGIQRPCRRCQCNGHMDPNTVRSCDPQTGECLKCLKHTTGLFCERCLEGYHHSMPSEACKPCGCNSQGSLHNKCSDQGQCSCREGFEGLKCQRSACPSCFNLVKTEIEGYSRKLWEIETLFTGMESGSLPVNDAQMEKAIRTAEDIVTDLQRNAQTLSESEKDLQARLSDISATQLSEGRDIQAISNTIDNIKLQDQKYQRQVSDIQTLISDVRRKLEEARFNIKQAEFPLGDAEAGTDTLSSLVQRATDLAENKSGTVEKTANGALAKSEKSLALMRSVMTGENKIKELISDLKTKYDENSAQVKAMESLATRLSSSARDESRMATDTLEQIASLEPGIPRPLKVLSRTGLSSGSILSGLYLVTTLRSSLLRYLNHNKHTLIVTLLDRANDAKADTELALKDITDNIDGVDNVLEMLRGFDGQINKNKALADEAIKKLPGINATIHQAVGNNSETLFIIGSVSGDYNDALDTVSSLESVGMSGSLPVPPADLLKDATKLNEDVQGLQKQAVATVAKVAAERANAEIQKDRAAEVRFSAMLSDMTCKPGSVDEERLGELEQSITSARGQVNLQLQPRLQDLEEKEASQRTRLTGLNLDIDMILDDIRNLEDIHSNIPNGCFNSPPIERP</sequence>
<dbReference type="GO" id="GO:0009887">
    <property type="term" value="P:animal organ morphogenesis"/>
    <property type="evidence" value="ECO:0007669"/>
    <property type="project" value="TreeGrafter"/>
</dbReference>
<keyword evidence="3" id="KW-0272">Extracellular matrix</keyword>
<evidence type="ECO:0000259" key="13">
    <source>
        <dbReference type="PROSITE" id="PS51115"/>
    </source>
</evidence>
<proteinExistence type="predicted"/>
<keyword evidence="8" id="KW-0325">Glycoprotein</keyword>
<dbReference type="GO" id="GO:0007411">
    <property type="term" value="P:axon guidance"/>
    <property type="evidence" value="ECO:0007669"/>
    <property type="project" value="TreeGrafter"/>
</dbReference>
<dbReference type="InterPro" id="IPR002049">
    <property type="entry name" value="LE_dom"/>
</dbReference>
<dbReference type="Gene3D" id="2.10.25.10">
    <property type="entry name" value="Laminin"/>
    <property type="match status" value="5"/>
</dbReference>
<evidence type="ECO:0000259" key="12">
    <source>
        <dbReference type="PROSITE" id="PS50027"/>
    </source>
</evidence>
<keyword evidence="4" id="KW-0732">Signal</keyword>
<keyword evidence="7 10" id="KW-1015">Disulfide bond</keyword>
<dbReference type="GeneTree" id="ENSGT00940000158069"/>
<evidence type="ECO:0000256" key="3">
    <source>
        <dbReference type="ARBA" id="ARBA00022530"/>
    </source>
</evidence>
<dbReference type="SMART" id="SM00181">
    <property type="entry name" value="EGF"/>
    <property type="match status" value="4"/>
</dbReference>
<feature type="domain" description="Laminin EGF-like" evidence="12">
    <location>
        <begin position="435"/>
        <end position="486"/>
    </location>
</feature>
<keyword evidence="5" id="KW-0677">Repeat</keyword>
<dbReference type="Pfam" id="PF00053">
    <property type="entry name" value="EGF_laminin"/>
    <property type="match status" value="6"/>
</dbReference>
<keyword evidence="15" id="KW-1185">Reference proteome</keyword>
<dbReference type="PROSITE" id="PS01248">
    <property type="entry name" value="EGF_LAM_1"/>
    <property type="match status" value="2"/>
</dbReference>
<feature type="domain" description="Laminin EGF-like" evidence="12">
    <location>
        <begin position="10"/>
        <end position="58"/>
    </location>
</feature>
<accession>A0A673ZGS0</accession>
<dbReference type="GO" id="GO:0009888">
    <property type="term" value="P:tissue development"/>
    <property type="evidence" value="ECO:0007669"/>
    <property type="project" value="TreeGrafter"/>
</dbReference>
<dbReference type="Pfam" id="PF00052">
    <property type="entry name" value="Laminin_B"/>
    <property type="match status" value="1"/>
</dbReference>
<gene>
    <name evidence="14" type="primary">LAMC1</name>
    <name evidence="14" type="synonym">lamc2</name>
</gene>
<evidence type="ECO:0000256" key="10">
    <source>
        <dbReference type="PROSITE-ProRule" id="PRU00460"/>
    </source>
</evidence>
<name>A0A673ZGS0_SALTR</name>
<dbReference type="FunFam" id="2.10.25.10:FF:000188">
    <property type="entry name" value="Laminin subunit gamma 2"/>
    <property type="match status" value="1"/>
</dbReference>
<dbReference type="SUPFAM" id="SSF57196">
    <property type="entry name" value="EGF/Laminin"/>
    <property type="match status" value="3"/>
</dbReference>